<feature type="region of interest" description="Disordered" evidence="1">
    <location>
        <begin position="10"/>
        <end position="29"/>
    </location>
</feature>
<organism evidence="2 3">
    <name type="scientific">Rhipicephalus sanguineus</name>
    <name type="common">Brown dog tick</name>
    <name type="synonym">Ixodes sanguineus</name>
    <dbReference type="NCBI Taxonomy" id="34632"/>
    <lineage>
        <taxon>Eukaryota</taxon>
        <taxon>Metazoa</taxon>
        <taxon>Ecdysozoa</taxon>
        <taxon>Arthropoda</taxon>
        <taxon>Chelicerata</taxon>
        <taxon>Arachnida</taxon>
        <taxon>Acari</taxon>
        <taxon>Parasitiformes</taxon>
        <taxon>Ixodida</taxon>
        <taxon>Ixodoidea</taxon>
        <taxon>Ixodidae</taxon>
        <taxon>Rhipicephalinae</taxon>
        <taxon>Rhipicephalus</taxon>
        <taxon>Rhipicephalus</taxon>
    </lineage>
</organism>
<name>A0A9D4SVL6_RHISA</name>
<feature type="compositionally biased region" description="Basic and acidic residues" evidence="1">
    <location>
        <begin position="10"/>
        <end position="23"/>
    </location>
</feature>
<reference evidence="2" key="2">
    <citation type="submission" date="2021-09" db="EMBL/GenBank/DDBJ databases">
        <authorList>
            <person name="Jia N."/>
            <person name="Wang J."/>
            <person name="Shi W."/>
            <person name="Du L."/>
            <person name="Sun Y."/>
            <person name="Zhan W."/>
            <person name="Jiang J."/>
            <person name="Wang Q."/>
            <person name="Zhang B."/>
            <person name="Ji P."/>
            <person name="Sakyi L.B."/>
            <person name="Cui X."/>
            <person name="Yuan T."/>
            <person name="Jiang B."/>
            <person name="Yang W."/>
            <person name="Lam T.T.-Y."/>
            <person name="Chang Q."/>
            <person name="Ding S."/>
            <person name="Wang X."/>
            <person name="Zhu J."/>
            <person name="Ruan X."/>
            <person name="Zhao L."/>
            <person name="Wei J."/>
            <person name="Que T."/>
            <person name="Du C."/>
            <person name="Cheng J."/>
            <person name="Dai P."/>
            <person name="Han X."/>
            <person name="Huang E."/>
            <person name="Gao Y."/>
            <person name="Liu J."/>
            <person name="Shao H."/>
            <person name="Ye R."/>
            <person name="Li L."/>
            <person name="Wei W."/>
            <person name="Wang X."/>
            <person name="Wang C."/>
            <person name="Huo Q."/>
            <person name="Li W."/>
            <person name="Guo W."/>
            <person name="Chen H."/>
            <person name="Chen S."/>
            <person name="Zhou L."/>
            <person name="Zhou L."/>
            <person name="Ni X."/>
            <person name="Tian J."/>
            <person name="Zhou Y."/>
            <person name="Sheng Y."/>
            <person name="Liu T."/>
            <person name="Pan Y."/>
            <person name="Xia L."/>
            <person name="Li J."/>
            <person name="Zhao F."/>
            <person name="Cao W."/>
        </authorList>
    </citation>
    <scope>NUCLEOTIDE SEQUENCE</scope>
    <source>
        <strain evidence="2">Rsan-2018</strain>
        <tissue evidence="2">Larvae</tissue>
    </source>
</reference>
<protein>
    <submittedName>
        <fullName evidence="2">Uncharacterized protein</fullName>
    </submittedName>
</protein>
<evidence type="ECO:0000256" key="1">
    <source>
        <dbReference type="SAM" id="MobiDB-lite"/>
    </source>
</evidence>
<reference evidence="2" key="1">
    <citation type="journal article" date="2020" name="Cell">
        <title>Large-Scale Comparative Analyses of Tick Genomes Elucidate Their Genetic Diversity and Vector Capacities.</title>
        <authorList>
            <consortium name="Tick Genome and Microbiome Consortium (TIGMIC)"/>
            <person name="Jia N."/>
            <person name="Wang J."/>
            <person name="Shi W."/>
            <person name="Du L."/>
            <person name="Sun Y."/>
            <person name="Zhan W."/>
            <person name="Jiang J.F."/>
            <person name="Wang Q."/>
            <person name="Zhang B."/>
            <person name="Ji P."/>
            <person name="Bell-Sakyi L."/>
            <person name="Cui X.M."/>
            <person name="Yuan T.T."/>
            <person name="Jiang B.G."/>
            <person name="Yang W.F."/>
            <person name="Lam T.T."/>
            <person name="Chang Q.C."/>
            <person name="Ding S.J."/>
            <person name="Wang X.J."/>
            <person name="Zhu J.G."/>
            <person name="Ruan X.D."/>
            <person name="Zhao L."/>
            <person name="Wei J.T."/>
            <person name="Ye R.Z."/>
            <person name="Que T.C."/>
            <person name="Du C.H."/>
            <person name="Zhou Y.H."/>
            <person name="Cheng J.X."/>
            <person name="Dai P.F."/>
            <person name="Guo W.B."/>
            <person name="Han X.H."/>
            <person name="Huang E.J."/>
            <person name="Li L.F."/>
            <person name="Wei W."/>
            <person name="Gao Y.C."/>
            <person name="Liu J.Z."/>
            <person name="Shao H.Z."/>
            <person name="Wang X."/>
            <person name="Wang C.C."/>
            <person name="Yang T.C."/>
            <person name="Huo Q.B."/>
            <person name="Li W."/>
            <person name="Chen H.Y."/>
            <person name="Chen S.E."/>
            <person name="Zhou L.G."/>
            <person name="Ni X.B."/>
            <person name="Tian J.H."/>
            <person name="Sheng Y."/>
            <person name="Liu T."/>
            <person name="Pan Y.S."/>
            <person name="Xia L.Y."/>
            <person name="Li J."/>
            <person name="Zhao F."/>
            <person name="Cao W.C."/>
        </authorList>
    </citation>
    <scope>NUCLEOTIDE SEQUENCE</scope>
    <source>
        <strain evidence="2">Rsan-2018</strain>
    </source>
</reference>
<evidence type="ECO:0000313" key="2">
    <source>
        <dbReference type="EMBL" id="KAH7951040.1"/>
    </source>
</evidence>
<dbReference type="EMBL" id="JABSTV010001251">
    <property type="protein sequence ID" value="KAH7951040.1"/>
    <property type="molecule type" value="Genomic_DNA"/>
</dbReference>
<accession>A0A9D4SVL6</accession>
<evidence type="ECO:0000313" key="3">
    <source>
        <dbReference type="Proteomes" id="UP000821837"/>
    </source>
</evidence>
<keyword evidence="3" id="KW-1185">Reference proteome</keyword>
<proteinExistence type="predicted"/>
<comment type="caution">
    <text evidence="2">The sequence shown here is derived from an EMBL/GenBank/DDBJ whole genome shotgun (WGS) entry which is preliminary data.</text>
</comment>
<sequence length="104" mass="11279">MATCLVAADELKQRETKDEEPKRQTQPGNTVVLAAAAHPPTEVALSAQVMHLGAWPGMLFCYLLKASRIQARSLHGQRFSPATSVAWLMVTVAPSIATRAIVIR</sequence>
<dbReference type="AlphaFoldDB" id="A0A9D4SVL6"/>
<gene>
    <name evidence="2" type="ORF">HPB52_004518</name>
</gene>
<dbReference type="Proteomes" id="UP000821837">
    <property type="component" value="Chromosome 5"/>
</dbReference>